<feature type="region of interest" description="Disordered" evidence="1">
    <location>
        <begin position="34"/>
        <end position="58"/>
    </location>
</feature>
<organism evidence="2 3">
    <name type="scientific">Methylomonas fluvii</name>
    <dbReference type="NCBI Taxonomy" id="1854564"/>
    <lineage>
        <taxon>Bacteria</taxon>
        <taxon>Pseudomonadati</taxon>
        <taxon>Pseudomonadota</taxon>
        <taxon>Gammaproteobacteria</taxon>
        <taxon>Methylococcales</taxon>
        <taxon>Methylococcaceae</taxon>
        <taxon>Methylomonas</taxon>
    </lineage>
</organism>
<evidence type="ECO:0000313" key="2">
    <source>
        <dbReference type="EMBL" id="MBD9363797.1"/>
    </source>
</evidence>
<proteinExistence type="predicted"/>
<dbReference type="EMBL" id="JACXST010000004">
    <property type="protein sequence ID" value="MBD9363797.1"/>
    <property type="molecule type" value="Genomic_DNA"/>
</dbReference>
<dbReference type="Proteomes" id="UP000641152">
    <property type="component" value="Unassembled WGS sequence"/>
</dbReference>
<protein>
    <submittedName>
        <fullName evidence="2">Uncharacterized protein</fullName>
    </submittedName>
</protein>
<reference evidence="2 3" key="1">
    <citation type="submission" date="2020-09" db="EMBL/GenBank/DDBJ databases">
        <title>Methylomonas albis sp. nov. and Methylomonas fluvii sp. nov.: Two cold-adapted methanotrophs from the River Elbe and an amended description of Methylovulum psychrotolerans strain Eb1.</title>
        <authorList>
            <person name="Bussmann I.K."/>
            <person name="Klings K.-W."/>
            <person name="Warnstedt J."/>
            <person name="Hoppert M."/>
            <person name="Saborowski A."/>
            <person name="Horn F."/>
            <person name="Liebner S."/>
        </authorList>
    </citation>
    <scope>NUCLEOTIDE SEQUENCE [LARGE SCALE GENOMIC DNA]</scope>
    <source>
        <strain evidence="2 3">EbB</strain>
    </source>
</reference>
<keyword evidence="3" id="KW-1185">Reference proteome</keyword>
<name>A0ABR9DL51_9GAMM</name>
<feature type="compositionally biased region" description="Basic and acidic residues" evidence="1">
    <location>
        <begin position="34"/>
        <end position="49"/>
    </location>
</feature>
<accession>A0ABR9DL51</accession>
<sequence length="121" mass="13975">MSYEVLALACEQLPYRDKLRLAQLLIQLARKEEEELHPEKRVQEPKKSENTNSKEQNNDTLAYVVERLLKSKPQKKAALLNFIKAMYQYKGALSDADAEKIINELQKGKVIKIDGLKITYL</sequence>
<gene>
    <name evidence="2" type="ORF">EBB_25550</name>
</gene>
<evidence type="ECO:0000256" key="1">
    <source>
        <dbReference type="SAM" id="MobiDB-lite"/>
    </source>
</evidence>
<dbReference type="RefSeq" id="WP_192396509.1">
    <property type="nucleotide sequence ID" value="NZ_CAJHIU010000004.1"/>
</dbReference>
<comment type="caution">
    <text evidence="2">The sequence shown here is derived from an EMBL/GenBank/DDBJ whole genome shotgun (WGS) entry which is preliminary data.</text>
</comment>
<evidence type="ECO:0000313" key="3">
    <source>
        <dbReference type="Proteomes" id="UP000641152"/>
    </source>
</evidence>